<name>A0ABT4IES3_9EURY</name>
<keyword evidence="2" id="KW-1185">Reference proteome</keyword>
<dbReference type="RefSeq" id="WP_268924449.1">
    <property type="nucleotide sequence ID" value="NZ_JAPTGB010000005.1"/>
</dbReference>
<evidence type="ECO:0000313" key="1">
    <source>
        <dbReference type="EMBL" id="MCZ0860228.1"/>
    </source>
</evidence>
<evidence type="ECO:0000313" key="2">
    <source>
        <dbReference type="Proteomes" id="UP001141422"/>
    </source>
</evidence>
<accession>A0ABT4IES3</accession>
<protein>
    <submittedName>
        <fullName evidence="1">Uncharacterized protein</fullName>
    </submittedName>
</protein>
<gene>
    <name evidence="1" type="ORF">O0S10_03150</name>
</gene>
<dbReference type="EMBL" id="JAPTGB010000005">
    <property type="protein sequence ID" value="MCZ0860228.1"/>
    <property type="molecule type" value="Genomic_DNA"/>
</dbReference>
<comment type="caution">
    <text evidence="1">The sequence shown here is derived from an EMBL/GenBank/DDBJ whole genome shotgun (WGS) entry which is preliminary data.</text>
</comment>
<proteinExistence type="predicted"/>
<organism evidence="1 2">
    <name type="scientific">Methanocorpusculum petauri</name>
    <dbReference type="NCBI Taxonomy" id="3002863"/>
    <lineage>
        <taxon>Archaea</taxon>
        <taxon>Methanobacteriati</taxon>
        <taxon>Methanobacteriota</taxon>
        <taxon>Stenosarchaea group</taxon>
        <taxon>Methanomicrobia</taxon>
        <taxon>Methanomicrobiales</taxon>
        <taxon>Methanocorpusculaceae</taxon>
        <taxon>Methanocorpusculum</taxon>
    </lineage>
</organism>
<dbReference type="Proteomes" id="UP001141422">
    <property type="component" value="Unassembled WGS sequence"/>
</dbReference>
<sequence>MSGSVDDNLIDAAAALLPQITVVKDTIPFHAAGGVTGMHDATEGDMLGEIPNQSKILEILDIYKKL</sequence>
<reference evidence="1" key="1">
    <citation type="submission" date="2022-12" db="EMBL/GenBank/DDBJ databases">
        <title>Isolation and characterisation of novel Methanocorpusculum spp. from native Australian herbivores indicates the genus is ancestrally host-associated.</title>
        <authorList>
            <person name="Volmer J.G."/>
            <person name="Soo R.M."/>
            <person name="Evans P.N."/>
            <person name="Hoedt E.C."/>
            <person name="Astorga Alsina A.L."/>
            <person name="Woodcroft B.J."/>
            <person name="Tyson G.W."/>
            <person name="Hugenholtz P."/>
            <person name="Morrison M."/>
        </authorList>
    </citation>
    <scope>NUCLEOTIDE SEQUENCE</scope>
    <source>
        <strain evidence="1">MG</strain>
    </source>
</reference>